<evidence type="ECO:0000259" key="5">
    <source>
        <dbReference type="Pfam" id="PF03468"/>
    </source>
</evidence>
<gene>
    <name evidence="8" type="ORF">LTRI10_LOCUS28343</name>
</gene>
<evidence type="ECO:0000256" key="4">
    <source>
        <dbReference type="SAM" id="MobiDB-lite"/>
    </source>
</evidence>
<evidence type="ECO:0000259" key="7">
    <source>
        <dbReference type="Pfam" id="PF03470"/>
    </source>
</evidence>
<keyword evidence="9" id="KW-1185">Reference proteome</keyword>
<dbReference type="GO" id="GO:0080188">
    <property type="term" value="P:gene silencing by siRNA-directed DNA methylation"/>
    <property type="evidence" value="ECO:0007669"/>
    <property type="project" value="InterPro"/>
</dbReference>
<feature type="domain" description="Factor of DNA methylation 1-5/IDN2" evidence="6">
    <location>
        <begin position="657"/>
        <end position="764"/>
    </location>
</feature>
<name>A0AAV2ENS6_9ROSI</name>
<keyword evidence="2" id="KW-0943">RNA-mediated gene silencing</keyword>
<dbReference type="Pfam" id="PF03469">
    <property type="entry name" value="XH"/>
    <property type="match status" value="2"/>
</dbReference>
<evidence type="ECO:0000256" key="2">
    <source>
        <dbReference type="ARBA" id="ARBA00023158"/>
    </source>
</evidence>
<keyword evidence="1 3" id="KW-0175">Coiled coil</keyword>
<dbReference type="PANTHER" id="PTHR21596:SF65">
    <property type="entry name" value="PROTEIN INVOLVED IN DE NOVO 2-RELATED"/>
    <property type="match status" value="1"/>
</dbReference>
<dbReference type="InterPro" id="IPR038588">
    <property type="entry name" value="XS_domain_sf"/>
</dbReference>
<dbReference type="Gene3D" id="3.30.70.2890">
    <property type="entry name" value="XS domain"/>
    <property type="match status" value="1"/>
</dbReference>
<dbReference type="InterPro" id="IPR045177">
    <property type="entry name" value="FDM1-5/IDN2"/>
</dbReference>
<reference evidence="8 9" key="1">
    <citation type="submission" date="2024-04" db="EMBL/GenBank/DDBJ databases">
        <authorList>
            <person name="Fracassetti M."/>
        </authorList>
    </citation>
    <scope>NUCLEOTIDE SEQUENCE [LARGE SCALE GENOMIC DNA]</scope>
</reference>
<dbReference type="PANTHER" id="PTHR21596">
    <property type="entry name" value="RIBONUCLEASE P SUBUNIT P38"/>
    <property type="match status" value="1"/>
</dbReference>
<feature type="region of interest" description="Disordered" evidence="4">
    <location>
        <begin position="240"/>
        <end position="264"/>
    </location>
</feature>
<feature type="domain" description="XS" evidence="5">
    <location>
        <begin position="269"/>
        <end position="381"/>
    </location>
</feature>
<protein>
    <recommendedName>
        <fullName evidence="10">XH/XS domain-containing protein</fullName>
    </recommendedName>
</protein>
<feature type="coiled-coil region" evidence="3">
    <location>
        <begin position="538"/>
        <end position="565"/>
    </location>
</feature>
<dbReference type="Pfam" id="PF03468">
    <property type="entry name" value="XS"/>
    <property type="match status" value="1"/>
</dbReference>
<dbReference type="EMBL" id="OZ034818">
    <property type="protein sequence ID" value="CAL1387352.1"/>
    <property type="molecule type" value="Genomic_DNA"/>
</dbReference>
<evidence type="ECO:0000313" key="8">
    <source>
        <dbReference type="EMBL" id="CAL1387352.1"/>
    </source>
</evidence>
<accession>A0AAV2ENS6</accession>
<dbReference type="Proteomes" id="UP001497516">
    <property type="component" value="Chromosome 5"/>
</dbReference>
<sequence length="1200" mass="136518">MEQDPQCSTDISESERGEYEHQCYEELKNGKYRVATPDGTYSCPYCPKGSRQDYAYIDIFQHAYGVGKSQSAKRTCKEKASHQALARYLDKIIGGPLAKPNLLIYNLNKENIQNNRTASFACPYCPDKKKDYLFNEILQHALGVANSGSDKRTSEEKENHLALAKYLGKHMPGPSVKQKVNAAPEKVKVENGGPCSFACPHCSKKRKREDLYNMFLKHASEMGMTNFAKRACKENEYRSASVKDLGSDKAGPSERPKGQHDPVNGSDYDDAFVWPWTGVVVNIPTARTADGQLLGEFNGSEFKDELVSRGFNPLGVLPLHNYQGHSGTAIVEFDGDWPGLYHAISFEKAYEADFHGKKEWIANSEDKTGIYCWFARADDYHATNIVGEHLRRTTDLKTIPEIMEVENKMHEKLVFSLRNTLKMKNKKLEEMTLGCKEASSILKNLMEDKEMDIQAYNEEIQKIQASAHDHFQRIINDHEKLKSQVEAQNKELEIQRLELEKRATKIETDRRMMLQEIEKKAGRSRLLQTAHLNEPTTSEDLLKLSEDLKEEKQKLHTRIIHLEKQLEAKPNLESEVVQLRGALNVTGENGEAEILEQVDVILKCSREQGDELDSLEAMNQTLIVRERKSNDELQDARKELANCLKEMSTYSGDIRIKRMGELNSRAFLIAMKRKYNGEEAEVMAAELCSLWGEHLKDPDWHPFKVVTVDGKHQEVIDEEDERLKGLREEVGEEAYETVASALTEINDYNPSGRYMVSEVWNQKEVESQCFVGVVSISVFLAPQSTAVLIRVPGEAPEFISRKMKGNVRKEGGEVSRNVVFCLCKSLKNERWQDQKDRLACWELNHESDDFPSQLLQFSCLSPKISGNQTPGFMNFPSLVQDVMIGSSGKESFEELLVCCYNTIEELRKAGSLVGNLARTIDCKNKDLRELENKYDKVMRENARLLQAQAEGTKEIQLLKAQNKSLQQNLDSQRIEIQMLECQVARGKIEKEQAKLAPESGELKKQLAEKQGELHSLEELNNTLIVKEHRSNSELQAARKELIDGLRDFLDDQSGIGIKNMGEVNPKAFEEVCLKKFPVESEARLMGICSLWQSQVNNSEWHPIKLALIDGKHQEVIDEDDPELRKLRTKWGEGPYNAVANALMELNDYNPSGRYVVPELWNFEEGRKATLQEAIKSVFERAKTFKSPKRKRSQSSSLQLV</sequence>
<evidence type="ECO:0000313" key="9">
    <source>
        <dbReference type="Proteomes" id="UP001497516"/>
    </source>
</evidence>
<evidence type="ECO:0008006" key="10">
    <source>
        <dbReference type="Google" id="ProtNLM"/>
    </source>
</evidence>
<feature type="compositionally biased region" description="Basic and acidic residues" evidence="4">
    <location>
        <begin position="245"/>
        <end position="260"/>
    </location>
</feature>
<proteinExistence type="predicted"/>
<feature type="coiled-coil region" evidence="3">
    <location>
        <begin position="439"/>
        <end position="509"/>
    </location>
</feature>
<dbReference type="Pfam" id="PF03470">
    <property type="entry name" value="zf-XS"/>
    <property type="match status" value="2"/>
</dbReference>
<dbReference type="InterPro" id="IPR005379">
    <property type="entry name" value="FDM1-5/IDN2_XH"/>
</dbReference>
<feature type="domain" description="Zinc finger-XS" evidence="7">
    <location>
        <begin position="122"/>
        <end position="164"/>
    </location>
</feature>
<organism evidence="8 9">
    <name type="scientific">Linum trigynum</name>
    <dbReference type="NCBI Taxonomy" id="586398"/>
    <lineage>
        <taxon>Eukaryota</taxon>
        <taxon>Viridiplantae</taxon>
        <taxon>Streptophyta</taxon>
        <taxon>Embryophyta</taxon>
        <taxon>Tracheophyta</taxon>
        <taxon>Spermatophyta</taxon>
        <taxon>Magnoliopsida</taxon>
        <taxon>eudicotyledons</taxon>
        <taxon>Gunneridae</taxon>
        <taxon>Pentapetalae</taxon>
        <taxon>rosids</taxon>
        <taxon>fabids</taxon>
        <taxon>Malpighiales</taxon>
        <taxon>Linaceae</taxon>
        <taxon>Linum</taxon>
    </lineage>
</organism>
<evidence type="ECO:0000256" key="1">
    <source>
        <dbReference type="ARBA" id="ARBA00023054"/>
    </source>
</evidence>
<dbReference type="AlphaFoldDB" id="A0AAV2ENS6"/>
<dbReference type="InterPro" id="IPR005380">
    <property type="entry name" value="XS_domain"/>
</dbReference>
<dbReference type="InterPro" id="IPR005381">
    <property type="entry name" value="Znf-XS_domain"/>
</dbReference>
<feature type="domain" description="Factor of DNA methylation 1-5/IDN2" evidence="6">
    <location>
        <begin position="1058"/>
        <end position="1185"/>
    </location>
</feature>
<feature type="domain" description="Zinc finger-XS" evidence="7">
    <location>
        <begin position="43"/>
        <end position="86"/>
    </location>
</feature>
<evidence type="ECO:0000256" key="3">
    <source>
        <dbReference type="SAM" id="Coils"/>
    </source>
</evidence>
<evidence type="ECO:0000259" key="6">
    <source>
        <dbReference type="Pfam" id="PF03469"/>
    </source>
</evidence>
<feature type="coiled-coil region" evidence="3">
    <location>
        <begin position="913"/>
        <end position="1019"/>
    </location>
</feature>